<evidence type="ECO:0000256" key="9">
    <source>
        <dbReference type="HAMAP-Rule" id="MF_01306"/>
    </source>
</evidence>
<name>A0A0P6XX62_9CHLR</name>
<evidence type="ECO:0000256" key="4">
    <source>
        <dbReference type="ARBA" id="ARBA00022884"/>
    </source>
</evidence>
<reference evidence="12 13" key="1">
    <citation type="submission" date="2015-07" db="EMBL/GenBank/DDBJ databases">
        <title>Whole genome sequence of Thermanaerothrix daxensis DSM 23592.</title>
        <authorList>
            <person name="Hemp J."/>
            <person name="Ward L.M."/>
            <person name="Pace L.A."/>
            <person name="Fischer W.W."/>
        </authorList>
    </citation>
    <scope>NUCLEOTIDE SEQUENCE [LARGE SCALE GENOMIC DNA]</scope>
    <source>
        <strain evidence="12 13">GNS-1</strain>
    </source>
</reference>
<evidence type="ECO:0000259" key="10">
    <source>
        <dbReference type="SMART" id="SM00363"/>
    </source>
</evidence>
<dbReference type="InterPro" id="IPR036986">
    <property type="entry name" value="S4_RNA-bd_sf"/>
</dbReference>
<dbReference type="SMART" id="SM00363">
    <property type="entry name" value="S4"/>
    <property type="match status" value="1"/>
</dbReference>
<dbReference type="EMBL" id="LGKO01000002">
    <property type="protein sequence ID" value="KPL84100.1"/>
    <property type="molecule type" value="Genomic_DNA"/>
</dbReference>
<dbReference type="GO" id="GO:0042274">
    <property type="term" value="P:ribosomal small subunit biogenesis"/>
    <property type="evidence" value="ECO:0007669"/>
    <property type="project" value="TreeGrafter"/>
</dbReference>
<keyword evidence="6 9" id="KW-0687">Ribonucleoprotein</keyword>
<dbReference type="InterPro" id="IPR022801">
    <property type="entry name" value="Ribosomal_uS4"/>
</dbReference>
<dbReference type="PANTHER" id="PTHR11831">
    <property type="entry name" value="30S 40S RIBOSOMAL PROTEIN"/>
    <property type="match status" value="1"/>
</dbReference>
<dbReference type="PANTHER" id="PTHR11831:SF4">
    <property type="entry name" value="SMALL RIBOSOMAL SUBUNIT PROTEIN US4M"/>
    <property type="match status" value="1"/>
</dbReference>
<accession>A0A0P6XX62</accession>
<comment type="function">
    <text evidence="9">With S5 and S12 plays an important role in translational accuracy.</text>
</comment>
<evidence type="ECO:0000256" key="3">
    <source>
        <dbReference type="ARBA" id="ARBA00022730"/>
    </source>
</evidence>
<keyword evidence="4 9" id="KW-0694">RNA-binding</keyword>
<evidence type="ECO:0000256" key="6">
    <source>
        <dbReference type="ARBA" id="ARBA00023274"/>
    </source>
</evidence>
<dbReference type="GO" id="GO:0006412">
    <property type="term" value="P:translation"/>
    <property type="evidence" value="ECO:0007669"/>
    <property type="project" value="UniProtKB-UniRule"/>
</dbReference>
<keyword evidence="13" id="KW-1185">Reference proteome</keyword>
<evidence type="ECO:0000259" key="11">
    <source>
        <dbReference type="SMART" id="SM01390"/>
    </source>
</evidence>
<proteinExistence type="inferred from homology"/>
<feature type="domain" description="Small ribosomal subunit protein uS4 N-terminal" evidence="11">
    <location>
        <begin position="3"/>
        <end position="103"/>
    </location>
</feature>
<keyword evidence="3 9" id="KW-0699">rRNA-binding</keyword>
<dbReference type="NCBIfam" id="NF003717">
    <property type="entry name" value="PRK05327.1"/>
    <property type="match status" value="1"/>
</dbReference>
<protein>
    <recommendedName>
        <fullName evidence="8 9">Small ribosomal subunit protein uS4</fullName>
    </recommendedName>
</protein>
<dbReference type="SUPFAM" id="SSF55174">
    <property type="entry name" value="Alpha-L RNA-binding motif"/>
    <property type="match status" value="1"/>
</dbReference>
<dbReference type="RefSeq" id="WP_054520544.1">
    <property type="nucleotide sequence ID" value="NZ_LGKO01000002.1"/>
</dbReference>
<comment type="function">
    <text evidence="1 9">One of the primary rRNA binding proteins, it binds directly to 16S rRNA where it nucleates assembly of the body of the 30S subunit.</text>
</comment>
<comment type="caution">
    <text evidence="12">The sequence shown here is derived from an EMBL/GenBank/DDBJ whole genome shotgun (WGS) entry which is preliminary data.</text>
</comment>
<dbReference type="InterPro" id="IPR002942">
    <property type="entry name" value="S4_RNA-bd"/>
</dbReference>
<keyword evidence="5 9" id="KW-0689">Ribosomal protein</keyword>
<dbReference type="GO" id="GO:0019843">
    <property type="term" value="F:rRNA binding"/>
    <property type="evidence" value="ECO:0007669"/>
    <property type="project" value="UniProtKB-UniRule"/>
</dbReference>
<dbReference type="Pfam" id="PF00163">
    <property type="entry name" value="Ribosomal_S4"/>
    <property type="match status" value="1"/>
</dbReference>
<dbReference type="AlphaFoldDB" id="A0A0P6XX62"/>
<sequence>MARYTGPVCKLCRREGMKLFLKGERCFSPKCAFERRGYAPGEHGRMGSARGGMERLSDYAKQLRAKQRARRIYGVLERQFRRYFTVALRKRGLTGLNLLQTLEMRLDNVIYRLGFAANRAQARQLVTHGHFTVNGRKTDVPSMLLRPGDVVAVREGSRRRTFFRELPDIAEKRPCSPWLERDLQQLSGRVLRLPERAEIDGALNEQLIVEYYSR</sequence>
<evidence type="ECO:0000256" key="5">
    <source>
        <dbReference type="ARBA" id="ARBA00022980"/>
    </source>
</evidence>
<dbReference type="Gene3D" id="1.10.1050.10">
    <property type="entry name" value="Ribosomal Protein S4 Delta 41, Chain A, domain 1"/>
    <property type="match status" value="1"/>
</dbReference>
<dbReference type="OrthoDB" id="9803672at2"/>
<dbReference type="NCBIfam" id="TIGR01017">
    <property type="entry name" value="rpsD_bact"/>
    <property type="match status" value="1"/>
</dbReference>
<dbReference type="Proteomes" id="UP000050544">
    <property type="component" value="Unassembled WGS sequence"/>
</dbReference>
<dbReference type="Gene3D" id="3.10.290.10">
    <property type="entry name" value="RNA-binding S4 domain"/>
    <property type="match status" value="1"/>
</dbReference>
<evidence type="ECO:0000256" key="8">
    <source>
        <dbReference type="ARBA" id="ARBA00035254"/>
    </source>
</evidence>
<feature type="domain" description="RNA-binding S4" evidence="10">
    <location>
        <begin position="104"/>
        <end position="167"/>
    </location>
</feature>
<dbReference type="STRING" id="869279.SE15_02655"/>
<evidence type="ECO:0000256" key="2">
    <source>
        <dbReference type="ARBA" id="ARBA00007465"/>
    </source>
</evidence>
<dbReference type="HAMAP" id="MF_01306_B">
    <property type="entry name" value="Ribosomal_uS4_B"/>
    <property type="match status" value="1"/>
</dbReference>
<comment type="similarity">
    <text evidence="2 9">Belongs to the universal ribosomal protein uS4 family.</text>
</comment>
<dbReference type="GO" id="GO:0015935">
    <property type="term" value="C:small ribosomal subunit"/>
    <property type="evidence" value="ECO:0007669"/>
    <property type="project" value="InterPro"/>
</dbReference>
<evidence type="ECO:0000256" key="7">
    <source>
        <dbReference type="ARBA" id="ARBA00025813"/>
    </source>
</evidence>
<dbReference type="GO" id="GO:0003735">
    <property type="term" value="F:structural constituent of ribosome"/>
    <property type="evidence" value="ECO:0007669"/>
    <property type="project" value="InterPro"/>
</dbReference>
<dbReference type="PROSITE" id="PS50889">
    <property type="entry name" value="S4"/>
    <property type="match status" value="1"/>
</dbReference>
<comment type="subunit">
    <text evidence="7 9">Part of the 30S ribosomal subunit. Contacts protein S5. The interaction surface between S4 and S5 is involved in control of translational fidelity.</text>
</comment>
<dbReference type="SMART" id="SM01390">
    <property type="entry name" value="Ribosomal_S4"/>
    <property type="match status" value="1"/>
</dbReference>
<dbReference type="FunFam" id="3.10.290.10:FF:000001">
    <property type="entry name" value="30S ribosomal protein S4"/>
    <property type="match status" value="1"/>
</dbReference>
<dbReference type="CDD" id="cd00165">
    <property type="entry name" value="S4"/>
    <property type="match status" value="1"/>
</dbReference>
<evidence type="ECO:0000313" key="13">
    <source>
        <dbReference type="Proteomes" id="UP000050544"/>
    </source>
</evidence>
<dbReference type="InterPro" id="IPR001912">
    <property type="entry name" value="Ribosomal_uS4_N"/>
</dbReference>
<dbReference type="FunFam" id="1.10.1050.10:FF:000001">
    <property type="entry name" value="30S ribosomal protein S4"/>
    <property type="match status" value="1"/>
</dbReference>
<gene>
    <name evidence="9" type="primary">rpsD</name>
    <name evidence="12" type="ORF">SE15_02655</name>
</gene>
<evidence type="ECO:0000313" key="12">
    <source>
        <dbReference type="EMBL" id="KPL84100.1"/>
    </source>
</evidence>
<organism evidence="12 13">
    <name type="scientific">Thermanaerothrix daxensis</name>
    <dbReference type="NCBI Taxonomy" id="869279"/>
    <lineage>
        <taxon>Bacteria</taxon>
        <taxon>Bacillati</taxon>
        <taxon>Chloroflexota</taxon>
        <taxon>Anaerolineae</taxon>
        <taxon>Anaerolineales</taxon>
        <taxon>Anaerolineaceae</taxon>
        <taxon>Thermanaerothrix</taxon>
    </lineage>
</organism>
<dbReference type="PATRIC" id="fig|869279.4.peg.531"/>
<evidence type="ECO:0000256" key="1">
    <source>
        <dbReference type="ARBA" id="ARBA00003866"/>
    </source>
</evidence>
<dbReference type="Pfam" id="PF01479">
    <property type="entry name" value="S4"/>
    <property type="match status" value="1"/>
</dbReference>
<dbReference type="InterPro" id="IPR005709">
    <property type="entry name" value="Ribosomal_uS4_bac-type"/>
</dbReference>